<reference evidence="15" key="1">
    <citation type="journal article" date="2020" name="mSystems">
        <title>Genome- and Community-Level Interaction Insights into Carbon Utilization and Element Cycling Functions of Hydrothermarchaeota in Hydrothermal Sediment.</title>
        <authorList>
            <person name="Zhou Z."/>
            <person name="Liu Y."/>
            <person name="Xu W."/>
            <person name="Pan J."/>
            <person name="Luo Z.H."/>
            <person name="Li M."/>
        </authorList>
    </citation>
    <scope>NUCLEOTIDE SEQUENCE [LARGE SCALE GENOMIC DNA]</scope>
    <source>
        <strain evidence="15">SpSt-1259</strain>
    </source>
</reference>
<keyword evidence="1 11" id="KW-0963">Cytoplasm</keyword>
<proteinExistence type="inferred from homology"/>
<comment type="catalytic activity">
    <reaction evidence="11">
        <text>sn-glycerol 1-phosphate + NAD(+) = dihydroxyacetone phosphate + NADH + H(+)</text>
        <dbReference type="Rhea" id="RHEA:21412"/>
        <dbReference type="ChEBI" id="CHEBI:15378"/>
        <dbReference type="ChEBI" id="CHEBI:57540"/>
        <dbReference type="ChEBI" id="CHEBI:57642"/>
        <dbReference type="ChEBI" id="CHEBI:57685"/>
        <dbReference type="ChEBI" id="CHEBI:57945"/>
        <dbReference type="EC" id="1.1.1.261"/>
    </reaction>
</comment>
<feature type="binding site" evidence="12">
    <location>
        <position position="174"/>
    </location>
    <ligand>
        <name>glycerol</name>
        <dbReference type="ChEBI" id="CHEBI:17754"/>
    </ligand>
</feature>
<feature type="binding site" evidence="12">
    <location>
        <position position="254"/>
    </location>
    <ligand>
        <name>glycerol</name>
        <dbReference type="ChEBI" id="CHEBI:17754"/>
    </ligand>
</feature>
<dbReference type="GO" id="GO:0046872">
    <property type="term" value="F:metal ion binding"/>
    <property type="evidence" value="ECO:0007669"/>
    <property type="project" value="UniProtKB-KW"/>
</dbReference>
<evidence type="ECO:0000256" key="12">
    <source>
        <dbReference type="PIRSR" id="PIRSR000112-1"/>
    </source>
</evidence>
<dbReference type="Pfam" id="PF13685">
    <property type="entry name" value="Fe-ADH_2"/>
    <property type="match status" value="1"/>
</dbReference>
<dbReference type="Proteomes" id="UP000885664">
    <property type="component" value="Unassembled WGS sequence"/>
</dbReference>
<dbReference type="AlphaFoldDB" id="A0A7C2YJI7"/>
<comment type="subcellular location">
    <subcellularLocation>
        <location evidence="11">Cytoplasm</location>
    </subcellularLocation>
</comment>
<keyword evidence="8 11" id="KW-0443">Lipid metabolism</keyword>
<gene>
    <name evidence="11" type="primary">egsA</name>
    <name evidence="15" type="ORF">ENO36_02190</name>
</gene>
<feature type="binding site" evidence="11 14">
    <location>
        <begin position="122"/>
        <end position="125"/>
    </location>
    <ligand>
        <name>NAD(+)</name>
        <dbReference type="ChEBI" id="CHEBI:57540"/>
    </ligand>
</feature>
<feature type="binding site" evidence="11">
    <location>
        <position position="270"/>
    </location>
    <ligand>
        <name>Zn(2+)</name>
        <dbReference type="ChEBI" id="CHEBI:29105"/>
        <note>catalytic</note>
    </ligand>
</feature>
<sequence>MSSKSHIIDLMERVVIGTQLLSNLSEYFPEPMKERKKKVLVITGPNVWNIHGKKLEAGLEKGDISFEVHISESPHIDEAKNIADEANRLSVDLIIGFGGGKSIDLAKFASYETKKLFVSIPTTASHDGIASPFASLKGGGWSTSVKAQQPKLVLADLEVIASSPRRLLIAGVGDAIAKFTAVSDWRLAHLIRNEYYGSFAAGLALLSAKHVVRYKEVIAKETFEGSRIVLEALINSSVAMGIAGSTRPASGSEHLFSHALDKIAPKPALHGEQTGVGTIMMAKLHRLNWRKIRRVLKMVGAPINAKQLGIQDSLIIEALTIAHKIRPERYTILGDRGLSWEAAERLARETGVIP</sequence>
<comment type="cofactor">
    <cofactor evidence="11 12">
        <name>Zn(2+)</name>
        <dbReference type="ChEBI" id="CHEBI:29105"/>
    </cofactor>
    <text evidence="11 12">Binds 1 zinc ion per subunit.</text>
</comment>
<comment type="function">
    <text evidence="11">Catalyzes the NAD(P)H-dependent reduction of dihydroxyacetonephosphate (DHAP or glycerone phosphate) to glycerol 1-phosphate (G1P). The G1P thus generated is used as the glycerophosphate backbone of phospholipids in the cellular membranes of Archaea.</text>
</comment>
<dbReference type="GO" id="GO:0005737">
    <property type="term" value="C:cytoplasm"/>
    <property type="evidence" value="ECO:0007669"/>
    <property type="project" value="UniProtKB-SubCell"/>
</dbReference>
<evidence type="ECO:0000256" key="10">
    <source>
        <dbReference type="ARBA" id="ARBA00023264"/>
    </source>
</evidence>
<dbReference type="HAMAP" id="MF_00497_A">
    <property type="entry name" value="G1P_dehydrogenase_A"/>
    <property type="match status" value="1"/>
</dbReference>
<evidence type="ECO:0000256" key="14">
    <source>
        <dbReference type="PIRSR" id="PIRSR000112-3"/>
    </source>
</evidence>
<dbReference type="UniPathway" id="UPA00940"/>
<comment type="catalytic activity">
    <reaction evidence="11">
        <text>sn-glycerol 1-phosphate + NADP(+) = dihydroxyacetone phosphate + NADPH + H(+)</text>
        <dbReference type="Rhea" id="RHEA:21416"/>
        <dbReference type="ChEBI" id="CHEBI:15378"/>
        <dbReference type="ChEBI" id="CHEBI:57642"/>
        <dbReference type="ChEBI" id="CHEBI:57685"/>
        <dbReference type="ChEBI" id="CHEBI:57783"/>
        <dbReference type="ChEBI" id="CHEBI:58349"/>
        <dbReference type="EC" id="1.1.1.261"/>
    </reaction>
</comment>
<evidence type="ECO:0000256" key="9">
    <source>
        <dbReference type="ARBA" id="ARBA00023209"/>
    </source>
</evidence>
<keyword evidence="2 11" id="KW-0444">Lipid biosynthesis</keyword>
<dbReference type="InterPro" id="IPR016205">
    <property type="entry name" value="Glycerol_DH"/>
</dbReference>
<feature type="binding site" evidence="11">
    <location>
        <position position="258"/>
    </location>
    <ligand>
        <name>substrate</name>
    </ligand>
</feature>
<feature type="binding site" evidence="12">
    <location>
        <position position="270"/>
    </location>
    <ligand>
        <name>glycerol</name>
        <dbReference type="ChEBI" id="CHEBI:17754"/>
    </ligand>
</feature>
<keyword evidence="6 11" id="KW-0560">Oxidoreductase</keyword>
<evidence type="ECO:0000256" key="4">
    <source>
        <dbReference type="ARBA" id="ARBA00022833"/>
    </source>
</evidence>
<evidence type="ECO:0000313" key="15">
    <source>
        <dbReference type="EMBL" id="HEU97651.1"/>
    </source>
</evidence>
<keyword evidence="3 11" id="KW-0479">Metal-binding</keyword>
<name>A0A7C2YJI7_9CREN</name>
<accession>A0A7C2YJI7</accession>
<feature type="binding site" evidence="11">
    <location>
        <position position="174"/>
    </location>
    <ligand>
        <name>substrate</name>
    </ligand>
</feature>
<dbReference type="Gene3D" id="1.20.1090.10">
    <property type="entry name" value="Dehydroquinate synthase-like - alpha domain"/>
    <property type="match status" value="1"/>
</dbReference>
<dbReference type="NCBIfam" id="NF002022">
    <property type="entry name" value="PRK00843.1"/>
    <property type="match status" value="1"/>
</dbReference>
<comment type="subunit">
    <text evidence="11">Homodimer.</text>
</comment>
<dbReference type="EMBL" id="DSFE01000048">
    <property type="protein sequence ID" value="HEU97651.1"/>
    <property type="molecule type" value="Genomic_DNA"/>
</dbReference>
<evidence type="ECO:0000256" key="7">
    <source>
        <dbReference type="ARBA" id="ARBA00023027"/>
    </source>
</evidence>
<dbReference type="GO" id="GO:0050492">
    <property type="term" value="F:glycerol-1-phosphate dehydrogenase [NAD(P)+] activity"/>
    <property type="evidence" value="ECO:0007669"/>
    <property type="project" value="UniProtKB-UniRule"/>
</dbReference>
<feature type="binding site" evidence="13">
    <location>
        <position position="127"/>
    </location>
    <ligand>
        <name>glycerol</name>
        <dbReference type="ChEBI" id="CHEBI:17754"/>
    </ligand>
</feature>
<evidence type="ECO:0000256" key="13">
    <source>
        <dbReference type="PIRSR" id="PIRSR000112-2"/>
    </source>
</evidence>
<keyword evidence="4 11" id="KW-0862">Zinc</keyword>
<feature type="binding site" evidence="11">
    <location>
        <position position="127"/>
    </location>
    <ligand>
        <name>substrate</name>
    </ligand>
</feature>
<feature type="binding site" evidence="11 14">
    <location>
        <position position="131"/>
    </location>
    <ligand>
        <name>NAD(+)</name>
        <dbReference type="ChEBI" id="CHEBI:57540"/>
    </ligand>
</feature>
<comment type="caution">
    <text evidence="15">The sequence shown here is derived from an EMBL/GenBank/DDBJ whole genome shotgun (WGS) entry which is preliminary data.</text>
</comment>
<dbReference type="GO" id="GO:0008654">
    <property type="term" value="P:phospholipid biosynthetic process"/>
    <property type="evidence" value="ECO:0007669"/>
    <property type="project" value="UniProtKB-KW"/>
</dbReference>
<dbReference type="CDD" id="cd08173">
    <property type="entry name" value="Gro1PDH"/>
    <property type="match status" value="1"/>
</dbReference>
<keyword evidence="7 11" id="KW-0520">NAD</keyword>
<dbReference type="PANTHER" id="PTHR43616:SF5">
    <property type="entry name" value="GLYCEROL DEHYDROGENASE 1"/>
    <property type="match status" value="1"/>
</dbReference>
<keyword evidence="9 11" id="KW-0594">Phospholipid biosynthesis</keyword>
<dbReference type="InterPro" id="IPR023002">
    <property type="entry name" value="G1P_dehydrogenase_arc"/>
</dbReference>
<evidence type="ECO:0000256" key="1">
    <source>
        <dbReference type="ARBA" id="ARBA00022490"/>
    </source>
</evidence>
<dbReference type="InterPro" id="IPR032837">
    <property type="entry name" value="G1PDH"/>
</dbReference>
<evidence type="ECO:0000256" key="8">
    <source>
        <dbReference type="ARBA" id="ARBA00023098"/>
    </source>
</evidence>
<evidence type="ECO:0000256" key="6">
    <source>
        <dbReference type="ARBA" id="ARBA00023002"/>
    </source>
</evidence>
<keyword evidence="10 11" id="KW-1208">Phospholipid metabolism</keyword>
<comment type="similarity">
    <text evidence="11">Belongs to the glycerol-1-phosphate dehydrogenase family.</text>
</comment>
<evidence type="ECO:0000256" key="2">
    <source>
        <dbReference type="ARBA" id="ARBA00022516"/>
    </source>
</evidence>
<dbReference type="PANTHER" id="PTHR43616">
    <property type="entry name" value="GLYCEROL DEHYDROGENASE"/>
    <property type="match status" value="1"/>
</dbReference>
<feature type="binding site" evidence="11">
    <location>
        <position position="174"/>
    </location>
    <ligand>
        <name>Zn(2+)</name>
        <dbReference type="ChEBI" id="CHEBI:29105"/>
        <note>catalytic</note>
    </ligand>
</feature>
<feature type="binding site" evidence="11">
    <location>
        <position position="254"/>
    </location>
    <ligand>
        <name>Zn(2+)</name>
        <dbReference type="ChEBI" id="CHEBI:29105"/>
        <note>catalytic</note>
    </ligand>
</feature>
<dbReference type="EC" id="1.1.1.261" evidence="11"/>
<evidence type="ECO:0000256" key="11">
    <source>
        <dbReference type="HAMAP-Rule" id="MF_00497"/>
    </source>
</evidence>
<comment type="pathway">
    <text evidence="11">Membrane lipid metabolism; glycerophospholipid metabolism.</text>
</comment>
<evidence type="ECO:0000256" key="5">
    <source>
        <dbReference type="ARBA" id="ARBA00022857"/>
    </source>
</evidence>
<keyword evidence="5 11" id="KW-0521">NADP</keyword>
<evidence type="ECO:0000256" key="3">
    <source>
        <dbReference type="ARBA" id="ARBA00022723"/>
    </source>
</evidence>
<dbReference type="SUPFAM" id="SSF56796">
    <property type="entry name" value="Dehydroquinate synthase-like"/>
    <property type="match status" value="1"/>
</dbReference>
<dbReference type="PIRSF" id="PIRSF000112">
    <property type="entry name" value="Glycerol_dehydrogenase"/>
    <property type="match status" value="1"/>
</dbReference>
<organism evidence="15">
    <name type="scientific">Fervidicoccus fontis</name>
    <dbReference type="NCBI Taxonomy" id="683846"/>
    <lineage>
        <taxon>Archaea</taxon>
        <taxon>Thermoproteota</taxon>
        <taxon>Thermoprotei</taxon>
        <taxon>Fervidicoccales</taxon>
        <taxon>Fervidicoccaceae</taxon>
        <taxon>Fervidicoccus</taxon>
    </lineage>
</organism>
<dbReference type="GO" id="GO:0006650">
    <property type="term" value="P:glycerophospholipid metabolic process"/>
    <property type="evidence" value="ECO:0007669"/>
    <property type="project" value="UniProtKB-UniRule"/>
</dbReference>
<feature type="binding site" evidence="11 14">
    <location>
        <begin position="100"/>
        <end position="104"/>
    </location>
    <ligand>
        <name>NAD(+)</name>
        <dbReference type="ChEBI" id="CHEBI:57540"/>
    </ligand>
</feature>
<dbReference type="Gene3D" id="3.40.50.1970">
    <property type="match status" value="1"/>
</dbReference>
<protein>
    <recommendedName>
        <fullName evidence="11">Glycerol-1-phosphate dehydrogenase [NAD(P)+]</fullName>
        <shortName evidence="11">G1P dehydrogenase</shortName>
        <shortName evidence="11">G1PDH</shortName>
        <ecNumber evidence="11">1.1.1.261</ecNumber>
    </recommendedName>
    <alternativeName>
        <fullName evidence="11">Enantiomeric glycerophosphate synthase</fullName>
    </alternativeName>
    <alternativeName>
        <fullName evidence="11">sn-glycerol-1-phosphate dehydrogenase</fullName>
    </alternativeName>
</protein>